<accession>A0A9P3UN87</accession>
<evidence type="ECO:0000313" key="3">
    <source>
        <dbReference type="EMBL" id="GLB37091.1"/>
    </source>
</evidence>
<evidence type="ECO:0000313" key="4">
    <source>
        <dbReference type="Proteomes" id="UP001063166"/>
    </source>
</evidence>
<dbReference type="InterPro" id="IPR012312">
    <property type="entry name" value="Hemerythrin-like"/>
</dbReference>
<dbReference type="Proteomes" id="UP001063166">
    <property type="component" value="Unassembled WGS sequence"/>
</dbReference>
<gene>
    <name evidence="3" type="ORF">LshimejAT787_0401420</name>
</gene>
<feature type="region of interest" description="Disordered" evidence="1">
    <location>
        <begin position="128"/>
        <end position="165"/>
    </location>
</feature>
<dbReference type="EMBL" id="BRPK01000004">
    <property type="protein sequence ID" value="GLB37091.1"/>
    <property type="molecule type" value="Genomic_DNA"/>
</dbReference>
<keyword evidence="4" id="KW-1185">Reference proteome</keyword>
<dbReference type="PANTHER" id="PTHR35585">
    <property type="entry name" value="HHE DOMAIN PROTEIN (AFU_ORTHOLOGUE AFUA_4G00730)"/>
    <property type="match status" value="1"/>
</dbReference>
<dbReference type="PANTHER" id="PTHR35585:SF1">
    <property type="entry name" value="HHE DOMAIN PROTEIN (AFU_ORTHOLOGUE AFUA_4G00730)"/>
    <property type="match status" value="1"/>
</dbReference>
<proteinExistence type="predicted"/>
<comment type="caution">
    <text evidence="3">The sequence shown here is derived from an EMBL/GenBank/DDBJ whole genome shotgun (WGS) entry which is preliminary data.</text>
</comment>
<dbReference type="Gene3D" id="1.20.120.520">
    <property type="entry name" value="nmb1532 protein domain like"/>
    <property type="match status" value="1"/>
</dbReference>
<protein>
    <submittedName>
        <fullName evidence="3">HHE domain-containing protein</fullName>
    </submittedName>
</protein>
<evidence type="ECO:0000259" key="2">
    <source>
        <dbReference type="Pfam" id="PF01814"/>
    </source>
</evidence>
<evidence type="ECO:0000256" key="1">
    <source>
        <dbReference type="SAM" id="MobiDB-lite"/>
    </source>
</evidence>
<dbReference type="Pfam" id="PF01814">
    <property type="entry name" value="Hemerythrin"/>
    <property type="match status" value="1"/>
</dbReference>
<feature type="domain" description="Hemerythrin-like" evidence="2">
    <location>
        <begin position="9"/>
        <end position="127"/>
    </location>
</feature>
<dbReference type="OrthoDB" id="9983919at2759"/>
<name>A0A9P3UN87_LYOSH</name>
<dbReference type="AlphaFoldDB" id="A0A9P3UN87"/>
<organism evidence="3 4">
    <name type="scientific">Lyophyllum shimeji</name>
    <name type="common">Hon-shimeji</name>
    <name type="synonym">Tricholoma shimeji</name>
    <dbReference type="NCBI Taxonomy" id="47721"/>
    <lineage>
        <taxon>Eukaryota</taxon>
        <taxon>Fungi</taxon>
        <taxon>Dikarya</taxon>
        <taxon>Basidiomycota</taxon>
        <taxon>Agaricomycotina</taxon>
        <taxon>Agaricomycetes</taxon>
        <taxon>Agaricomycetidae</taxon>
        <taxon>Agaricales</taxon>
        <taxon>Tricholomatineae</taxon>
        <taxon>Lyophyllaceae</taxon>
        <taxon>Lyophyllum</taxon>
    </lineage>
</organism>
<sequence length="197" mass="22567">MSASHRVLSDAIEKDHKEMYDFYDEYVKAAGNPDAQERWATQLRWEVARHAVGEEIIVYPLMEEKLGNKGIQLADQDRADHQLIKERLYKLESLPAGSKEHADLLKETMDILHKHNDHEEREDLPLLEPTLGRESSSEAAAKFKRTKQFAPTRVHPAAPNKPPFETVAGLMAAPIDKLKDMFAKFPTEDMKEHLKTK</sequence>
<reference evidence="3" key="1">
    <citation type="submission" date="2022-07" db="EMBL/GenBank/DDBJ databases">
        <title>The genome of Lyophyllum shimeji provides insight into the initial evolution of ectomycorrhizal fungal genome.</title>
        <authorList>
            <person name="Kobayashi Y."/>
            <person name="Shibata T."/>
            <person name="Hirakawa H."/>
            <person name="Shigenobu S."/>
            <person name="Nishiyama T."/>
            <person name="Yamada A."/>
            <person name="Hasebe M."/>
            <person name="Kawaguchi M."/>
        </authorList>
    </citation>
    <scope>NUCLEOTIDE SEQUENCE</scope>
    <source>
        <strain evidence="3">AT787</strain>
    </source>
</reference>